<dbReference type="Pfam" id="PF01103">
    <property type="entry name" value="Omp85"/>
    <property type="match status" value="1"/>
</dbReference>
<dbReference type="InterPro" id="IPR002641">
    <property type="entry name" value="PNPLA_dom"/>
</dbReference>
<dbReference type="InterPro" id="IPR000184">
    <property type="entry name" value="Bac_surfAg_D15"/>
</dbReference>
<dbReference type="Proteomes" id="UP000007383">
    <property type="component" value="Chromosome"/>
</dbReference>
<dbReference type="STRING" id="889378.Spiaf_0250"/>
<sequence length="755" mass="83589">MNGLHSRAIRRCGAALLCICLATPPAFTDSREQTPRPTVAVVLAGGGALGFAHIGVLEMIEELGIPVDMVVGTSMGAIAGGLYSIGYRAADLQEIVESVDWIELFAEPPPRVRTRFQEHSDGIAYLAQADFEAGGSLLTPGMISGNRISNLLRLLTSEYRGEQDFDALPTRFRAIAADLETGEEVVLGAGNLALAMRASMAVPGVFDTVEMDGRLLVDGGLVNNLPIDTARELGADIVIAVDLQVPLLESENILGIADVLTQTVNLVIHRTSTGKHELADIMLRPAVDGYTPASFGSAAELIERGREAAQQHQAELQQLSDELRTPQYYTQNPQDRSIPHTTPAVPWPRRVSLQEVRIYGAYPGHARRIRSRFPLNRAMNIEQIHSIADAVTNEAGYRSIEYQLLQISGEQAVLALHFEPLQEPYNYVRLGIGYESHFGKLQEEEFTAAVHLTAINLLTRGSRLELELRLGQNLHSMLEYHQPVIRGLQANAGLDYRRLQHTLHETDNPAERYVTDLGMARIGLQHEILGAMNLRAAVRSGWFRQSPVYRQEVSLPALDGWFTGILTGVELDTLDRFPFPSRGVHGSAYYSRSFSLSSDVSDYQVLDIDYRRYLPLTSRHTLSWRFRGTSALDTQPPLWDSRWVGGREDFPGYYRHELQRRQITLLGGGHYWQLPSLPPLLHNRVYASWRGGFGLASTADISRLLPGAEDREEPEMLWAVGVGLGVDTPIGALQIETAVRTGVRLRTVVSLGHHF</sequence>
<dbReference type="GO" id="GO:0016787">
    <property type="term" value="F:hydrolase activity"/>
    <property type="evidence" value="ECO:0007669"/>
    <property type="project" value="UniProtKB-UniRule"/>
</dbReference>
<evidence type="ECO:0000313" key="9">
    <source>
        <dbReference type="EMBL" id="AFG36358.1"/>
    </source>
</evidence>
<dbReference type="RefSeq" id="WP_014454356.1">
    <property type="nucleotide sequence ID" value="NC_017098.1"/>
</dbReference>
<dbReference type="SUPFAM" id="SSF52151">
    <property type="entry name" value="FabD/lysophospholipase-like"/>
    <property type="match status" value="1"/>
</dbReference>
<dbReference type="Pfam" id="PF01734">
    <property type="entry name" value="Patatin"/>
    <property type="match status" value="1"/>
</dbReference>
<dbReference type="eggNOG" id="COG1752">
    <property type="taxonomic scope" value="Bacteria"/>
</dbReference>
<feature type="signal peptide" evidence="7">
    <location>
        <begin position="1"/>
        <end position="28"/>
    </location>
</feature>
<dbReference type="EMBL" id="CP003282">
    <property type="protein sequence ID" value="AFG36358.1"/>
    <property type="molecule type" value="Genomic_DNA"/>
</dbReference>
<evidence type="ECO:0000256" key="7">
    <source>
        <dbReference type="SAM" id="SignalP"/>
    </source>
</evidence>
<dbReference type="PANTHER" id="PTHR14226">
    <property type="entry name" value="NEUROPATHY TARGET ESTERASE/SWISS CHEESE D.MELANOGASTER"/>
    <property type="match status" value="1"/>
</dbReference>
<feature type="short sequence motif" description="GXSXG" evidence="6">
    <location>
        <begin position="72"/>
        <end position="76"/>
    </location>
</feature>
<name>H9UFR5_SPIAZ</name>
<evidence type="ECO:0000256" key="6">
    <source>
        <dbReference type="PROSITE-ProRule" id="PRU01161"/>
    </source>
</evidence>
<proteinExistence type="predicted"/>
<dbReference type="PROSITE" id="PS51635">
    <property type="entry name" value="PNPLA"/>
    <property type="match status" value="1"/>
</dbReference>
<dbReference type="Gene3D" id="2.40.160.50">
    <property type="entry name" value="membrane protein fhac: a member of the omp85/tpsb transporter family"/>
    <property type="match status" value="1"/>
</dbReference>
<protein>
    <submittedName>
        <fullName evidence="9">Putative esterase of the alpha-beta hydrolase superfamily</fullName>
    </submittedName>
</protein>
<dbReference type="AlphaFoldDB" id="H9UFR5"/>
<dbReference type="KEGG" id="sfc:Spiaf_0250"/>
<dbReference type="InterPro" id="IPR050301">
    <property type="entry name" value="NTE"/>
</dbReference>
<dbReference type="PATRIC" id="fig|889378.3.peg.253"/>
<dbReference type="InterPro" id="IPR016035">
    <property type="entry name" value="Acyl_Trfase/lysoPLipase"/>
</dbReference>
<feature type="chain" id="PRO_5003622979" evidence="7">
    <location>
        <begin position="29"/>
        <end position="755"/>
    </location>
</feature>
<accession>H9UFR5</accession>
<feature type="short sequence motif" description="GXGXXG" evidence="6">
    <location>
        <begin position="45"/>
        <end position="50"/>
    </location>
</feature>
<gene>
    <name evidence="9" type="ordered locus">Spiaf_0250</name>
</gene>
<evidence type="ECO:0000256" key="5">
    <source>
        <dbReference type="ARBA" id="ARBA00023136"/>
    </source>
</evidence>
<feature type="short sequence motif" description="DGA/G" evidence="6">
    <location>
        <begin position="218"/>
        <end position="220"/>
    </location>
</feature>
<dbReference type="HOGENOM" id="CLU_014750_1_0_12"/>
<keyword evidence="3 6" id="KW-0442">Lipid degradation</keyword>
<feature type="domain" description="PNPLA" evidence="8">
    <location>
        <begin position="41"/>
        <end position="231"/>
    </location>
</feature>
<dbReference type="GO" id="GO:0019867">
    <property type="term" value="C:outer membrane"/>
    <property type="evidence" value="ECO:0007669"/>
    <property type="project" value="InterPro"/>
</dbReference>
<dbReference type="GO" id="GO:0016042">
    <property type="term" value="P:lipid catabolic process"/>
    <property type="evidence" value="ECO:0007669"/>
    <property type="project" value="UniProtKB-UniRule"/>
</dbReference>
<keyword evidence="2 6" id="KW-0378">Hydrolase</keyword>
<feature type="active site" description="Proton acceptor" evidence="6">
    <location>
        <position position="218"/>
    </location>
</feature>
<keyword evidence="10" id="KW-1185">Reference proteome</keyword>
<keyword evidence="4 6" id="KW-0443">Lipid metabolism</keyword>
<reference evidence="10" key="1">
    <citation type="journal article" date="2013" name="Stand. Genomic Sci.">
        <title>Complete genome sequence of the halophilic bacterium Spirochaeta africana type strain (Z-7692(T)) from the alkaline Lake Magadi in the East African Rift.</title>
        <authorList>
            <person name="Liolos K."/>
            <person name="Abt B."/>
            <person name="Scheuner C."/>
            <person name="Teshima H."/>
            <person name="Held B."/>
            <person name="Lapidus A."/>
            <person name="Nolan M."/>
            <person name="Lucas S."/>
            <person name="Deshpande S."/>
            <person name="Cheng J.F."/>
            <person name="Tapia R."/>
            <person name="Goodwin L.A."/>
            <person name="Pitluck S."/>
            <person name="Pagani I."/>
            <person name="Ivanova N."/>
            <person name="Mavromatis K."/>
            <person name="Mikhailova N."/>
            <person name="Huntemann M."/>
            <person name="Pati A."/>
            <person name="Chen A."/>
            <person name="Palaniappan K."/>
            <person name="Land M."/>
            <person name="Rohde M."/>
            <person name="Tindall B.J."/>
            <person name="Detter J.C."/>
            <person name="Goker M."/>
            <person name="Bristow J."/>
            <person name="Eisen J.A."/>
            <person name="Markowitz V."/>
            <person name="Hugenholtz P."/>
            <person name="Woyke T."/>
            <person name="Klenk H.P."/>
            <person name="Kyrpides N.C."/>
        </authorList>
    </citation>
    <scope>NUCLEOTIDE SEQUENCE</scope>
    <source>
        <strain evidence="10">ATCC 700263 / DSM 8902 / Z-7692</strain>
    </source>
</reference>
<evidence type="ECO:0000256" key="3">
    <source>
        <dbReference type="ARBA" id="ARBA00022963"/>
    </source>
</evidence>
<keyword evidence="7" id="KW-0732">Signal</keyword>
<feature type="active site" description="Nucleophile" evidence="6">
    <location>
        <position position="74"/>
    </location>
</feature>
<evidence type="ECO:0000256" key="4">
    <source>
        <dbReference type="ARBA" id="ARBA00023098"/>
    </source>
</evidence>
<evidence type="ECO:0000313" key="10">
    <source>
        <dbReference type="Proteomes" id="UP000007383"/>
    </source>
</evidence>
<organism evidence="9 10">
    <name type="scientific">Spirochaeta africana (strain ATCC 700263 / DSM 8902 / Z-7692)</name>
    <dbReference type="NCBI Taxonomy" id="889378"/>
    <lineage>
        <taxon>Bacteria</taxon>
        <taxon>Pseudomonadati</taxon>
        <taxon>Spirochaetota</taxon>
        <taxon>Spirochaetia</taxon>
        <taxon>Spirochaetales</taxon>
        <taxon>Spirochaetaceae</taxon>
        <taxon>Spirochaeta</taxon>
    </lineage>
</organism>
<comment type="subcellular location">
    <subcellularLocation>
        <location evidence="1">Membrane</location>
    </subcellularLocation>
</comment>
<dbReference type="Gene3D" id="3.40.1090.10">
    <property type="entry name" value="Cytosolic phospholipase A2 catalytic domain"/>
    <property type="match status" value="2"/>
</dbReference>
<keyword evidence="5" id="KW-0472">Membrane</keyword>
<evidence type="ECO:0000256" key="1">
    <source>
        <dbReference type="ARBA" id="ARBA00004370"/>
    </source>
</evidence>
<evidence type="ECO:0000259" key="8">
    <source>
        <dbReference type="PROSITE" id="PS51635"/>
    </source>
</evidence>
<evidence type="ECO:0000256" key="2">
    <source>
        <dbReference type="ARBA" id="ARBA00022801"/>
    </source>
</evidence>
<dbReference type="CDD" id="cd07205">
    <property type="entry name" value="Pat_PNPLA6_PNPLA7_NTE1_like"/>
    <property type="match status" value="1"/>
</dbReference>
<dbReference type="PANTHER" id="PTHR14226:SF76">
    <property type="entry name" value="NTE FAMILY PROTEIN RSSA"/>
    <property type="match status" value="1"/>
</dbReference>